<accession>F4RI59</accession>
<dbReference type="EMBL" id="GL883102">
    <property type="protein sequence ID" value="EGG08017.1"/>
    <property type="molecule type" value="Genomic_DNA"/>
</dbReference>
<organism evidence="5">
    <name type="scientific">Melampsora larici-populina (strain 98AG31 / pathotype 3-4-7)</name>
    <name type="common">Poplar leaf rust fungus</name>
    <dbReference type="NCBI Taxonomy" id="747676"/>
    <lineage>
        <taxon>Eukaryota</taxon>
        <taxon>Fungi</taxon>
        <taxon>Dikarya</taxon>
        <taxon>Basidiomycota</taxon>
        <taxon>Pucciniomycotina</taxon>
        <taxon>Pucciniomycetes</taxon>
        <taxon>Pucciniales</taxon>
        <taxon>Melampsoraceae</taxon>
        <taxon>Melampsora</taxon>
    </lineage>
</organism>
<feature type="domain" description="2Fe-2S ferredoxin-type" evidence="3">
    <location>
        <begin position="315"/>
        <end position="385"/>
    </location>
</feature>
<dbReference type="SUPFAM" id="SSF52833">
    <property type="entry name" value="Thioredoxin-like"/>
    <property type="match status" value="1"/>
</dbReference>
<dbReference type="HOGENOM" id="CLU_049620_0_0_1"/>
<evidence type="ECO:0000256" key="1">
    <source>
        <dbReference type="ARBA" id="ARBA00022714"/>
    </source>
</evidence>
<reference evidence="5" key="1">
    <citation type="journal article" date="2011" name="Proc. Natl. Acad. Sci. U.S.A.">
        <title>Obligate biotrophy features unraveled by the genomic analysis of rust fungi.</title>
        <authorList>
            <person name="Duplessis S."/>
            <person name="Cuomo C.A."/>
            <person name="Lin Y.-C."/>
            <person name="Aerts A."/>
            <person name="Tisserant E."/>
            <person name="Veneault-Fourrey C."/>
            <person name="Joly D.L."/>
            <person name="Hacquard S."/>
            <person name="Amselem J."/>
            <person name="Cantarel B.L."/>
            <person name="Chiu R."/>
            <person name="Coutinho P.M."/>
            <person name="Feau N."/>
            <person name="Field M."/>
            <person name="Frey P."/>
            <person name="Gelhaye E."/>
            <person name="Goldberg J."/>
            <person name="Grabherr M.G."/>
            <person name="Kodira C.D."/>
            <person name="Kohler A."/>
            <person name="Kuees U."/>
            <person name="Lindquist E.A."/>
            <person name="Lucas S.M."/>
            <person name="Mago R."/>
            <person name="Mauceli E."/>
            <person name="Morin E."/>
            <person name="Murat C."/>
            <person name="Pangilinan J.L."/>
            <person name="Park R."/>
            <person name="Pearson M."/>
            <person name="Quesneville H."/>
            <person name="Rouhier N."/>
            <person name="Sakthikumar S."/>
            <person name="Salamov A.A."/>
            <person name="Schmutz J."/>
            <person name="Selles B."/>
            <person name="Shapiro H."/>
            <person name="Tanguay P."/>
            <person name="Tuskan G.A."/>
            <person name="Henrissat B."/>
            <person name="Van de Peer Y."/>
            <person name="Rouze P."/>
            <person name="Ellis J.G."/>
            <person name="Dodds P.N."/>
            <person name="Schein J.E."/>
            <person name="Zhong S."/>
            <person name="Hamelin R.C."/>
            <person name="Grigoriev I.V."/>
            <person name="Szabo L.J."/>
            <person name="Martin F."/>
        </authorList>
    </citation>
    <scope>NUCLEOTIDE SEQUENCE [LARGE SCALE GENOMIC DNA]</scope>
    <source>
        <strain evidence="5">98AG31 / pathotype 3-4-7</strain>
    </source>
</reference>
<dbReference type="InterPro" id="IPR036249">
    <property type="entry name" value="Thioredoxin-like_sf"/>
</dbReference>
<keyword evidence="1" id="KW-0479">Metal-binding</keyword>
<dbReference type="AlphaFoldDB" id="F4RI59"/>
<evidence type="ECO:0000256" key="2">
    <source>
        <dbReference type="ARBA" id="ARBA00023014"/>
    </source>
</evidence>
<evidence type="ECO:0000313" key="5">
    <source>
        <dbReference type="Proteomes" id="UP000001072"/>
    </source>
</evidence>
<dbReference type="CDD" id="cd03062">
    <property type="entry name" value="TRX_Fd_Sucrase"/>
    <property type="match status" value="1"/>
</dbReference>
<dbReference type="Pfam" id="PF00111">
    <property type="entry name" value="Fer2"/>
    <property type="match status" value="1"/>
</dbReference>
<dbReference type="CDD" id="cd00207">
    <property type="entry name" value="fer2"/>
    <property type="match status" value="1"/>
</dbReference>
<dbReference type="GO" id="GO:0051537">
    <property type="term" value="F:2 iron, 2 sulfur cluster binding"/>
    <property type="evidence" value="ECO:0007669"/>
    <property type="project" value="UniProtKB-KW"/>
</dbReference>
<protein>
    <recommendedName>
        <fullName evidence="3">2Fe-2S ferredoxin-type domain-containing protein</fullName>
    </recommendedName>
</protein>
<dbReference type="eggNOG" id="ENOG502S6XF">
    <property type="taxonomic scope" value="Eukaryota"/>
</dbReference>
<gene>
    <name evidence="4" type="ORF">MELLADRAFT_116151</name>
</gene>
<dbReference type="KEGG" id="mlr:MELLADRAFT_116151"/>
<keyword evidence="5" id="KW-1185">Reference proteome</keyword>
<evidence type="ECO:0000259" key="3">
    <source>
        <dbReference type="Pfam" id="PF00111"/>
    </source>
</evidence>
<dbReference type="Gene3D" id="3.10.20.30">
    <property type="match status" value="1"/>
</dbReference>
<dbReference type="PANTHER" id="PTHR31902">
    <property type="entry name" value="ACTIN PATCHES DISTAL PROTEIN 1"/>
    <property type="match status" value="1"/>
</dbReference>
<dbReference type="InterPro" id="IPR012675">
    <property type="entry name" value="Beta-grasp_dom_sf"/>
</dbReference>
<sequence>MINLRIQSTIKSKLKLQRLSYTTTSSNQPTFASTCTATVPSYTRHLILHHQSISESNWPSDLTTISPLYKTLQNLTKPGQSLHGLGLSLSTTSSRSSSLNLSSSLDSIQEAYLHSSHHTIRIPFTLSNSNLDEFIEFYKSLPTIDIKNRSKSTQSNLPLDHDSFDSFYVYVCVHENRDCRCGIRGKPLLESLKTLYQTRISQRPSKPIYKFYPISHIGGHKYAGNLLVYPTGNWFGLLDPMVKGDDEKILNCLLSLGTENEQIWWDKWRGRIGLDKEVQWDVYQSGIKNLNKHQRSQNKIETLQGPDVIVRFKTYEGEVLSLKVAKRGEAPSIEATCGGNCECATCQIYIDETAPIPPPNENEEDMLFTAIDRRDQSRLACQVVLTHQLADWLESQTDPRIQLPRF</sequence>
<dbReference type="OrthoDB" id="10253744at2759"/>
<dbReference type="Pfam" id="PF06999">
    <property type="entry name" value="Suc_Fer-like"/>
    <property type="match status" value="1"/>
</dbReference>
<dbReference type="SUPFAM" id="SSF54292">
    <property type="entry name" value="2Fe-2S ferredoxin-like"/>
    <property type="match status" value="1"/>
</dbReference>
<dbReference type="Gene3D" id="3.40.30.10">
    <property type="entry name" value="Glutaredoxin"/>
    <property type="match status" value="1"/>
</dbReference>
<dbReference type="InterPro" id="IPR036010">
    <property type="entry name" value="2Fe-2S_ferredoxin-like_sf"/>
</dbReference>
<dbReference type="RefSeq" id="XP_007408782.1">
    <property type="nucleotide sequence ID" value="XM_007408720.1"/>
</dbReference>
<keyword evidence="2" id="KW-0411">Iron-sulfur</keyword>
<evidence type="ECO:0000313" key="4">
    <source>
        <dbReference type="EMBL" id="EGG08017.1"/>
    </source>
</evidence>
<dbReference type="VEuPathDB" id="FungiDB:MELLADRAFT_116151"/>
<dbReference type="InterPro" id="IPR001041">
    <property type="entry name" value="2Fe-2S_ferredoxin-type"/>
</dbReference>
<dbReference type="STRING" id="747676.F4RI59"/>
<name>F4RI59_MELLP</name>
<dbReference type="Proteomes" id="UP000001072">
    <property type="component" value="Unassembled WGS sequence"/>
</dbReference>
<proteinExistence type="predicted"/>
<dbReference type="InterPro" id="IPR009737">
    <property type="entry name" value="Aim32/Apd1-like"/>
</dbReference>
<keyword evidence="1" id="KW-0001">2Fe-2S</keyword>
<keyword evidence="1" id="KW-0408">Iron</keyword>
<dbReference type="GeneID" id="18925758"/>
<dbReference type="InParanoid" id="F4RI59"/>